<dbReference type="OrthoDB" id="71336at2759"/>
<proteinExistence type="inferred from homology"/>
<dbReference type="Pfam" id="PF00085">
    <property type="entry name" value="Thioredoxin"/>
    <property type="match status" value="3"/>
</dbReference>
<evidence type="ECO:0000256" key="2">
    <source>
        <dbReference type="ARBA" id="ARBA00022729"/>
    </source>
</evidence>
<dbReference type="Gene3D" id="3.40.30.10">
    <property type="entry name" value="Glutaredoxin"/>
    <property type="match status" value="3"/>
</dbReference>
<organism evidence="5 6">
    <name type="scientific">Brachionus plicatilis</name>
    <name type="common">Marine rotifer</name>
    <name type="synonym">Brachionus muelleri</name>
    <dbReference type="NCBI Taxonomy" id="10195"/>
    <lineage>
        <taxon>Eukaryota</taxon>
        <taxon>Metazoa</taxon>
        <taxon>Spiralia</taxon>
        <taxon>Gnathifera</taxon>
        <taxon>Rotifera</taxon>
        <taxon>Eurotatoria</taxon>
        <taxon>Monogononta</taxon>
        <taxon>Pseudotrocha</taxon>
        <taxon>Ploima</taxon>
        <taxon>Brachionidae</taxon>
        <taxon>Brachionus</taxon>
    </lineage>
</organism>
<dbReference type="CDD" id="cd02961">
    <property type="entry name" value="PDI_a_family"/>
    <property type="match status" value="2"/>
</dbReference>
<protein>
    <submittedName>
        <fullName evidence="5">Thioredoxin domain-containing 5</fullName>
    </submittedName>
</protein>
<dbReference type="PROSITE" id="PS51352">
    <property type="entry name" value="THIOREDOXIN_2"/>
    <property type="match status" value="3"/>
</dbReference>
<dbReference type="AlphaFoldDB" id="A0A3M7R7H5"/>
<evidence type="ECO:0000313" key="5">
    <source>
        <dbReference type="EMBL" id="RNA19175.1"/>
    </source>
</evidence>
<dbReference type="InterPro" id="IPR013766">
    <property type="entry name" value="Thioredoxin_domain"/>
</dbReference>
<evidence type="ECO:0000313" key="6">
    <source>
        <dbReference type="Proteomes" id="UP000276133"/>
    </source>
</evidence>
<keyword evidence="2 3" id="KW-0732">Signal</keyword>
<name>A0A3M7R7H5_BRAPC</name>
<evidence type="ECO:0000256" key="1">
    <source>
        <dbReference type="ARBA" id="ARBA00006347"/>
    </source>
</evidence>
<dbReference type="PANTHER" id="PTHR45672:SF3">
    <property type="entry name" value="THIOREDOXIN DOMAIN-CONTAINING PROTEIN 5"/>
    <property type="match status" value="1"/>
</dbReference>
<feature type="domain" description="Thioredoxin" evidence="4">
    <location>
        <begin position="276"/>
        <end position="387"/>
    </location>
</feature>
<feature type="chain" id="PRO_5018150376" evidence="3">
    <location>
        <begin position="22"/>
        <end position="391"/>
    </location>
</feature>
<comment type="similarity">
    <text evidence="1">Belongs to the protein disulfide isomerase family.</text>
</comment>
<dbReference type="GO" id="GO:0003756">
    <property type="term" value="F:protein disulfide isomerase activity"/>
    <property type="evidence" value="ECO:0007669"/>
    <property type="project" value="TreeGrafter"/>
</dbReference>
<dbReference type="InterPro" id="IPR051063">
    <property type="entry name" value="PDI"/>
</dbReference>
<keyword evidence="6" id="KW-1185">Reference proteome</keyword>
<dbReference type="SUPFAM" id="SSF52833">
    <property type="entry name" value="Thioredoxin-like"/>
    <property type="match status" value="3"/>
</dbReference>
<gene>
    <name evidence="5" type="ORF">BpHYR1_013073</name>
</gene>
<dbReference type="InterPro" id="IPR017937">
    <property type="entry name" value="Thioredoxin_CS"/>
</dbReference>
<comment type="caution">
    <text evidence="5">The sequence shown here is derived from an EMBL/GenBank/DDBJ whole genome shotgun (WGS) entry which is preliminary data.</text>
</comment>
<feature type="domain" description="Thioredoxin" evidence="4">
    <location>
        <begin position="142"/>
        <end position="265"/>
    </location>
</feature>
<sequence length="391" mass="45105">MIYKNFLSIFLLIFIIVLANADDEDVASVFDEIEISNEKPLKLTQQTFLDTISQPEIGTLVMFYAPWCGHCKRMVNVWNQLSKKHNKRKKYYIAKVDCIEQTELCSDKDVLAYPTFQFFKNGNRDGISYDGERSQESIEAFMLNQIELPGNIETEVDDEIPVHELDDNNFENFVSRGFHFVKFFAPWCGHCKMMAPIWEELGKKYLNSNVKISKIDCTKYGIICQNYNIKGYPSLILFENGKVIDSYIGKRTISDFSAFIDSQVQNPEKEKQDEASALRGKVVELTNENFKSSIDMNSYVFVKFFAPWCGHCQAMVQDWENLAVNFADKEKILIADVDCTKYSDICSSHGIQGYPTMILFKKGHKLTEYSGRRDAESLVEFLTPYLEHDDL</sequence>
<accession>A0A3M7R7H5</accession>
<feature type="signal peptide" evidence="3">
    <location>
        <begin position="1"/>
        <end position="21"/>
    </location>
</feature>
<dbReference type="PROSITE" id="PS00194">
    <property type="entry name" value="THIOREDOXIN_1"/>
    <property type="match status" value="3"/>
</dbReference>
<evidence type="ECO:0000259" key="4">
    <source>
        <dbReference type="PROSITE" id="PS51352"/>
    </source>
</evidence>
<feature type="domain" description="Thioredoxin" evidence="4">
    <location>
        <begin position="15"/>
        <end position="141"/>
    </location>
</feature>
<dbReference type="EMBL" id="REGN01004090">
    <property type="protein sequence ID" value="RNA19175.1"/>
    <property type="molecule type" value="Genomic_DNA"/>
</dbReference>
<evidence type="ECO:0000256" key="3">
    <source>
        <dbReference type="SAM" id="SignalP"/>
    </source>
</evidence>
<dbReference type="PRINTS" id="PR00421">
    <property type="entry name" value="THIOREDOXIN"/>
</dbReference>
<dbReference type="Proteomes" id="UP000276133">
    <property type="component" value="Unassembled WGS sequence"/>
</dbReference>
<dbReference type="GO" id="GO:0005783">
    <property type="term" value="C:endoplasmic reticulum"/>
    <property type="evidence" value="ECO:0007669"/>
    <property type="project" value="TreeGrafter"/>
</dbReference>
<dbReference type="STRING" id="10195.A0A3M7R7H5"/>
<dbReference type="PANTHER" id="PTHR45672">
    <property type="entry name" value="PROTEIN DISULFIDE-ISOMERASE C17H9.14C-RELATED"/>
    <property type="match status" value="1"/>
</dbReference>
<reference evidence="5 6" key="1">
    <citation type="journal article" date="2018" name="Sci. Rep.">
        <title>Genomic signatures of local adaptation to the degree of environmental predictability in rotifers.</title>
        <authorList>
            <person name="Franch-Gras L."/>
            <person name="Hahn C."/>
            <person name="Garcia-Roger E.M."/>
            <person name="Carmona M.J."/>
            <person name="Serra M."/>
            <person name="Gomez A."/>
        </authorList>
    </citation>
    <scope>NUCLEOTIDE SEQUENCE [LARGE SCALE GENOMIC DNA]</scope>
    <source>
        <strain evidence="5">HYR1</strain>
    </source>
</reference>
<dbReference type="InterPro" id="IPR036249">
    <property type="entry name" value="Thioredoxin-like_sf"/>
</dbReference>
<dbReference type="GO" id="GO:0006457">
    <property type="term" value="P:protein folding"/>
    <property type="evidence" value="ECO:0007669"/>
    <property type="project" value="TreeGrafter"/>
</dbReference>